<dbReference type="CDD" id="cd06261">
    <property type="entry name" value="TM_PBP2"/>
    <property type="match status" value="1"/>
</dbReference>
<dbReference type="OrthoDB" id="9804439at2"/>
<evidence type="ECO:0000256" key="4">
    <source>
        <dbReference type="ARBA" id="ARBA00022692"/>
    </source>
</evidence>
<accession>A0A2T0UVD1</accession>
<keyword evidence="5 7" id="KW-1133">Transmembrane helix</keyword>
<dbReference type="InterPro" id="IPR000515">
    <property type="entry name" value="MetI-like"/>
</dbReference>
<comment type="subcellular location">
    <subcellularLocation>
        <location evidence="1 7">Cell membrane</location>
        <topology evidence="1 7">Multi-pass membrane protein</topology>
    </subcellularLocation>
</comment>
<evidence type="ECO:0000256" key="1">
    <source>
        <dbReference type="ARBA" id="ARBA00004651"/>
    </source>
</evidence>
<feature type="region of interest" description="Disordered" evidence="8">
    <location>
        <begin position="1"/>
        <end position="23"/>
    </location>
</feature>
<keyword evidence="3" id="KW-1003">Cell membrane</keyword>
<proteinExistence type="inferred from homology"/>
<name>A0A2T0UVD1_9ACTN</name>
<keyword evidence="2 7" id="KW-0813">Transport</keyword>
<feature type="transmembrane region" description="Helical" evidence="7">
    <location>
        <begin position="32"/>
        <end position="58"/>
    </location>
</feature>
<dbReference type="Gene3D" id="1.10.3720.10">
    <property type="entry name" value="MetI-like"/>
    <property type="match status" value="1"/>
</dbReference>
<feature type="transmembrane region" description="Helical" evidence="7">
    <location>
        <begin position="126"/>
        <end position="146"/>
    </location>
</feature>
<dbReference type="AlphaFoldDB" id="A0A2T0UVD1"/>
<organism evidence="10 11">
    <name type="scientific">Glycomyces artemisiae</name>
    <dbReference type="NCBI Taxonomy" id="1076443"/>
    <lineage>
        <taxon>Bacteria</taxon>
        <taxon>Bacillati</taxon>
        <taxon>Actinomycetota</taxon>
        <taxon>Actinomycetes</taxon>
        <taxon>Glycomycetales</taxon>
        <taxon>Glycomycetaceae</taxon>
        <taxon>Glycomyces</taxon>
    </lineage>
</organism>
<keyword evidence="6 7" id="KW-0472">Membrane</keyword>
<evidence type="ECO:0000256" key="6">
    <source>
        <dbReference type="ARBA" id="ARBA00023136"/>
    </source>
</evidence>
<keyword evidence="11" id="KW-1185">Reference proteome</keyword>
<dbReference type="RefSeq" id="WP_106361946.1">
    <property type="nucleotide sequence ID" value="NZ_PVTJ01000001.1"/>
</dbReference>
<evidence type="ECO:0000256" key="5">
    <source>
        <dbReference type="ARBA" id="ARBA00022989"/>
    </source>
</evidence>
<feature type="transmembrane region" description="Helical" evidence="7">
    <location>
        <begin position="93"/>
        <end position="114"/>
    </location>
</feature>
<keyword evidence="4 7" id="KW-0812">Transmembrane</keyword>
<reference evidence="10 11" key="1">
    <citation type="submission" date="2018-03" db="EMBL/GenBank/DDBJ databases">
        <title>Genomic Encyclopedia of Type Strains, Phase III (KMG-III): the genomes of soil and plant-associated and newly described type strains.</title>
        <authorList>
            <person name="Whitman W."/>
        </authorList>
    </citation>
    <scope>NUCLEOTIDE SEQUENCE [LARGE SCALE GENOMIC DNA]</scope>
    <source>
        <strain evidence="10 11">CGMCC 4.7067</strain>
    </source>
</reference>
<protein>
    <submittedName>
        <fullName evidence="10">Carbohydrate ABC transporter membrane protein 1 (CUT1 family)</fullName>
    </submittedName>
</protein>
<dbReference type="InterPro" id="IPR035906">
    <property type="entry name" value="MetI-like_sf"/>
</dbReference>
<evidence type="ECO:0000256" key="7">
    <source>
        <dbReference type="RuleBase" id="RU363032"/>
    </source>
</evidence>
<dbReference type="Pfam" id="PF00528">
    <property type="entry name" value="BPD_transp_1"/>
    <property type="match status" value="1"/>
</dbReference>
<evidence type="ECO:0000256" key="3">
    <source>
        <dbReference type="ARBA" id="ARBA00022475"/>
    </source>
</evidence>
<feature type="compositionally biased region" description="Low complexity" evidence="8">
    <location>
        <begin position="1"/>
        <end position="16"/>
    </location>
</feature>
<dbReference type="Proteomes" id="UP000238176">
    <property type="component" value="Unassembled WGS sequence"/>
</dbReference>
<dbReference type="PANTHER" id="PTHR30193:SF41">
    <property type="entry name" value="DIACETYLCHITOBIOSE UPTAKE SYSTEM PERMEASE PROTEIN NGCF"/>
    <property type="match status" value="1"/>
</dbReference>
<dbReference type="InterPro" id="IPR051393">
    <property type="entry name" value="ABC_transporter_permease"/>
</dbReference>
<dbReference type="EMBL" id="PVTJ01000001">
    <property type="protein sequence ID" value="PRY61866.1"/>
    <property type="molecule type" value="Genomic_DNA"/>
</dbReference>
<evidence type="ECO:0000256" key="8">
    <source>
        <dbReference type="SAM" id="MobiDB-lite"/>
    </source>
</evidence>
<feature type="transmembrane region" description="Helical" evidence="7">
    <location>
        <begin position="232"/>
        <end position="252"/>
    </location>
</feature>
<comment type="caution">
    <text evidence="10">The sequence shown here is derived from an EMBL/GenBank/DDBJ whole genome shotgun (WGS) entry which is preliminary data.</text>
</comment>
<gene>
    <name evidence="10" type="ORF">B0I28_101190</name>
</gene>
<feature type="transmembrane region" description="Helical" evidence="7">
    <location>
        <begin position="289"/>
        <end position="309"/>
    </location>
</feature>
<sequence>MTAQTETPAEAQAVETRPPSTPNAKRRNWTGLWFVLPFFAAYALFLIWPTILGLYYSFTDKSITGRTPSWVGLDNWSEVFADERAWSALWNTAVFTLYSTPPLVILAIVFALLANRARKAGWFLRLAFFAPFVIPVSVVTTIWTWIYQPDGGLLNHYLELFGIQNPDTPVIWLQDENRAMWSVVITTVWWTIGFNFLLYLAALQTIPQDVYEASAIDGAGWFRQLRSITLPLLSRTTGLVITLQLIASLRIFDQMYLMTSGGPNRATEVAIHYIYISGFEGYRIGYASALSYVLFVLILLVSIVQFRLFSRKGA</sequence>
<dbReference type="SUPFAM" id="SSF161098">
    <property type="entry name" value="MetI-like"/>
    <property type="match status" value="1"/>
</dbReference>
<evidence type="ECO:0000313" key="11">
    <source>
        <dbReference type="Proteomes" id="UP000238176"/>
    </source>
</evidence>
<dbReference type="GO" id="GO:0005886">
    <property type="term" value="C:plasma membrane"/>
    <property type="evidence" value="ECO:0007669"/>
    <property type="project" value="UniProtKB-SubCell"/>
</dbReference>
<evidence type="ECO:0000313" key="10">
    <source>
        <dbReference type="EMBL" id="PRY61866.1"/>
    </source>
</evidence>
<feature type="transmembrane region" description="Helical" evidence="7">
    <location>
        <begin position="179"/>
        <end position="201"/>
    </location>
</feature>
<dbReference type="GO" id="GO:0055085">
    <property type="term" value="P:transmembrane transport"/>
    <property type="evidence" value="ECO:0007669"/>
    <property type="project" value="InterPro"/>
</dbReference>
<dbReference type="PROSITE" id="PS50928">
    <property type="entry name" value="ABC_TM1"/>
    <property type="match status" value="1"/>
</dbReference>
<feature type="domain" description="ABC transmembrane type-1" evidence="9">
    <location>
        <begin position="89"/>
        <end position="305"/>
    </location>
</feature>
<comment type="similarity">
    <text evidence="7">Belongs to the binding-protein-dependent transport system permease family.</text>
</comment>
<evidence type="ECO:0000259" key="9">
    <source>
        <dbReference type="PROSITE" id="PS50928"/>
    </source>
</evidence>
<evidence type="ECO:0000256" key="2">
    <source>
        <dbReference type="ARBA" id="ARBA00022448"/>
    </source>
</evidence>
<dbReference type="PANTHER" id="PTHR30193">
    <property type="entry name" value="ABC TRANSPORTER PERMEASE PROTEIN"/>
    <property type="match status" value="1"/>
</dbReference>